<feature type="domain" description="Response regulatory" evidence="9">
    <location>
        <begin position="534"/>
        <end position="649"/>
    </location>
</feature>
<feature type="modified residue" description="4-aspartylphosphate" evidence="6">
    <location>
        <position position="585"/>
    </location>
</feature>
<dbReference type="SMART" id="SM00388">
    <property type="entry name" value="HisKA"/>
    <property type="match status" value="1"/>
</dbReference>
<dbReference type="InterPro" id="IPR001789">
    <property type="entry name" value="Sig_transdc_resp-reg_receiver"/>
</dbReference>
<evidence type="ECO:0000313" key="12">
    <source>
        <dbReference type="Proteomes" id="UP001234343"/>
    </source>
</evidence>
<dbReference type="PRINTS" id="PR00344">
    <property type="entry name" value="BCTRLSENSOR"/>
</dbReference>
<dbReference type="InterPro" id="IPR013655">
    <property type="entry name" value="PAS_fold_3"/>
</dbReference>
<feature type="domain" description="PAC" evidence="10">
    <location>
        <begin position="224"/>
        <end position="276"/>
    </location>
</feature>
<keyword evidence="12" id="KW-1185">Reference proteome</keyword>
<dbReference type="Pfam" id="PF08447">
    <property type="entry name" value="PAS_3"/>
    <property type="match status" value="2"/>
</dbReference>
<evidence type="ECO:0000256" key="7">
    <source>
        <dbReference type="SAM" id="Coils"/>
    </source>
</evidence>
<dbReference type="InterPro" id="IPR003594">
    <property type="entry name" value="HATPase_dom"/>
</dbReference>
<dbReference type="PROSITE" id="PS50113">
    <property type="entry name" value="PAC"/>
    <property type="match status" value="2"/>
</dbReference>
<dbReference type="RefSeq" id="WP_289364261.1">
    <property type="nucleotide sequence ID" value="NZ_JAUCBP010000006.1"/>
</dbReference>
<dbReference type="PROSITE" id="PS50109">
    <property type="entry name" value="HIS_KIN"/>
    <property type="match status" value="1"/>
</dbReference>
<dbReference type="SMART" id="SM00387">
    <property type="entry name" value="HATPase_c"/>
    <property type="match status" value="1"/>
</dbReference>
<evidence type="ECO:0000256" key="2">
    <source>
        <dbReference type="ARBA" id="ARBA00012438"/>
    </source>
</evidence>
<dbReference type="InterPro" id="IPR036097">
    <property type="entry name" value="HisK_dim/P_sf"/>
</dbReference>
<dbReference type="SUPFAM" id="SSF47384">
    <property type="entry name" value="Homodimeric domain of signal transducing histidine kinase"/>
    <property type="match status" value="1"/>
</dbReference>
<dbReference type="InterPro" id="IPR000700">
    <property type="entry name" value="PAS-assoc_C"/>
</dbReference>
<dbReference type="NCBIfam" id="TIGR00229">
    <property type="entry name" value="sensory_box"/>
    <property type="match status" value="2"/>
</dbReference>
<evidence type="ECO:0000256" key="6">
    <source>
        <dbReference type="PROSITE-ProRule" id="PRU00169"/>
    </source>
</evidence>
<dbReference type="PANTHER" id="PTHR43304">
    <property type="entry name" value="PHYTOCHROME-LIKE PROTEIN CPH1"/>
    <property type="match status" value="1"/>
</dbReference>
<comment type="catalytic activity">
    <reaction evidence="1">
        <text>ATP + protein L-histidine = ADP + protein N-phospho-L-histidine.</text>
        <dbReference type="EC" id="2.7.13.3"/>
    </reaction>
</comment>
<evidence type="ECO:0000259" key="8">
    <source>
        <dbReference type="PROSITE" id="PS50109"/>
    </source>
</evidence>
<dbReference type="Pfam" id="PF00512">
    <property type="entry name" value="HisKA"/>
    <property type="match status" value="1"/>
</dbReference>
<proteinExistence type="predicted"/>
<keyword evidence="4" id="KW-0808">Transferase</keyword>
<dbReference type="InterPro" id="IPR001610">
    <property type="entry name" value="PAC"/>
</dbReference>
<evidence type="ECO:0000313" key="11">
    <source>
        <dbReference type="EMBL" id="MDM7860045.1"/>
    </source>
</evidence>
<dbReference type="EMBL" id="JAUCBP010000006">
    <property type="protein sequence ID" value="MDM7860045.1"/>
    <property type="molecule type" value="Genomic_DNA"/>
</dbReference>
<dbReference type="PROSITE" id="PS50110">
    <property type="entry name" value="RESPONSE_REGULATORY"/>
    <property type="match status" value="1"/>
</dbReference>
<dbReference type="SUPFAM" id="SSF55874">
    <property type="entry name" value="ATPase domain of HSP90 chaperone/DNA topoisomerase II/histidine kinase"/>
    <property type="match status" value="1"/>
</dbReference>
<dbReference type="SUPFAM" id="SSF52172">
    <property type="entry name" value="CheY-like"/>
    <property type="match status" value="1"/>
</dbReference>
<evidence type="ECO:0000256" key="4">
    <source>
        <dbReference type="ARBA" id="ARBA00022679"/>
    </source>
</evidence>
<keyword evidence="3 6" id="KW-0597">Phosphoprotein</keyword>
<reference evidence="11 12" key="1">
    <citation type="submission" date="2023-06" db="EMBL/GenBank/DDBJ databases">
        <title>Alteromonas sp. ASW11-36 isolated from intertidal sand.</title>
        <authorList>
            <person name="Li Y."/>
        </authorList>
    </citation>
    <scope>NUCLEOTIDE SEQUENCE [LARGE SCALE GENOMIC DNA]</scope>
    <source>
        <strain evidence="11 12">ASW11-36</strain>
    </source>
</reference>
<comment type="caution">
    <text evidence="11">The sequence shown here is derived from an EMBL/GenBank/DDBJ whole genome shotgun (WGS) entry which is preliminary data.</text>
</comment>
<dbReference type="Pfam" id="PF00072">
    <property type="entry name" value="Response_reg"/>
    <property type="match status" value="1"/>
</dbReference>
<dbReference type="InterPro" id="IPR004358">
    <property type="entry name" value="Sig_transdc_His_kin-like_C"/>
</dbReference>
<dbReference type="InterPro" id="IPR036890">
    <property type="entry name" value="HATPase_C_sf"/>
</dbReference>
<dbReference type="Proteomes" id="UP001234343">
    <property type="component" value="Unassembled WGS sequence"/>
</dbReference>
<dbReference type="InterPro" id="IPR003661">
    <property type="entry name" value="HisK_dim/P_dom"/>
</dbReference>
<dbReference type="Gene3D" id="3.30.450.20">
    <property type="entry name" value="PAS domain"/>
    <property type="match status" value="2"/>
</dbReference>
<dbReference type="Gene3D" id="3.40.50.2300">
    <property type="match status" value="1"/>
</dbReference>
<dbReference type="InterPro" id="IPR000014">
    <property type="entry name" value="PAS"/>
</dbReference>
<accession>A0ABT7SV56</accession>
<keyword evidence="7" id="KW-0175">Coiled coil</keyword>
<feature type="domain" description="Histidine kinase" evidence="8">
    <location>
        <begin position="289"/>
        <end position="512"/>
    </location>
</feature>
<protein>
    <recommendedName>
        <fullName evidence="2">histidine kinase</fullName>
        <ecNumber evidence="2">2.7.13.3</ecNumber>
    </recommendedName>
</protein>
<sequence length="649" mass="72720">MKQIISELTTIDSGHSDIGLALSNASSVLLWVADVTKQCVFFNKAWLQYRGRSLEQEYGYGWADGIHEDDYERCLSIYVTAFDARQPFSMEYRLQRNDGSYGWIQDDGSPFYDGYGEFKGYIGSCFDITESKRLFEALEKKSQQLEEANQRYEESVKAANIGFWEWDLISNEVRFSREYKRQIGYADDEFVDAFESWESRVHPDDLPGTLKLIEKSIDECTKKHESEFRFQHKDGHYLWIFCHASVLQDENGKPVKMIGSHVDISDRKKMESELIQSQKLEALGLLAGGVAHDFNNQLASVMGFADLIVDSSALSQAKQYADKISRTAEHAKHLTKQLLSFARKQDITFTPVDIHAEIYAVIDLLRHSIDKRIKIETNLTAPRFVVLADKYLLQNALLNLGLNASDAIHESGYIEVSTNVIEVKECDPHASFSSLEPGEHISIKVSDSGSGMSADDIQKAMEPFYTTKPQGKGTGLGLSSVYGSVQSFGGLINIKSELNEGSTIEIILPLSELIARKASSSDELEASSDGRSLTILVVDDEASIREVCADFLITLEHTPLFASDGRHAIELYAQRWPDIDLVLLDMMMPEMNGRETLKALKAINPNVKVLMCSGFMSDDTVAGIKKEGALDVIGKPFRLRELAERISSL</sequence>
<dbReference type="SUPFAM" id="SSF55785">
    <property type="entry name" value="PYP-like sensor domain (PAS domain)"/>
    <property type="match status" value="2"/>
</dbReference>
<feature type="coiled-coil region" evidence="7">
    <location>
        <begin position="128"/>
        <end position="162"/>
    </location>
</feature>
<keyword evidence="5" id="KW-0418">Kinase</keyword>
<evidence type="ECO:0000259" key="9">
    <source>
        <dbReference type="PROSITE" id="PS50110"/>
    </source>
</evidence>
<dbReference type="PANTHER" id="PTHR43304:SF1">
    <property type="entry name" value="PAC DOMAIN-CONTAINING PROTEIN"/>
    <property type="match status" value="1"/>
</dbReference>
<feature type="domain" description="PAC" evidence="10">
    <location>
        <begin position="88"/>
        <end position="140"/>
    </location>
</feature>
<dbReference type="InterPro" id="IPR005467">
    <property type="entry name" value="His_kinase_dom"/>
</dbReference>
<organism evidence="11 12">
    <name type="scientific">Alteromonas arenosi</name>
    <dbReference type="NCBI Taxonomy" id="3055817"/>
    <lineage>
        <taxon>Bacteria</taxon>
        <taxon>Pseudomonadati</taxon>
        <taxon>Pseudomonadota</taxon>
        <taxon>Gammaproteobacteria</taxon>
        <taxon>Alteromonadales</taxon>
        <taxon>Alteromonadaceae</taxon>
        <taxon>Alteromonas/Salinimonas group</taxon>
        <taxon>Alteromonas</taxon>
    </lineage>
</organism>
<gene>
    <name evidence="11" type="ORF">QTP81_05485</name>
</gene>
<dbReference type="SMART" id="SM00091">
    <property type="entry name" value="PAS"/>
    <property type="match status" value="2"/>
</dbReference>
<evidence type="ECO:0000259" key="10">
    <source>
        <dbReference type="PROSITE" id="PS50113"/>
    </source>
</evidence>
<evidence type="ECO:0000256" key="1">
    <source>
        <dbReference type="ARBA" id="ARBA00000085"/>
    </source>
</evidence>
<dbReference type="CDD" id="cd00082">
    <property type="entry name" value="HisKA"/>
    <property type="match status" value="1"/>
</dbReference>
<dbReference type="CDD" id="cd00130">
    <property type="entry name" value="PAS"/>
    <property type="match status" value="2"/>
</dbReference>
<dbReference type="InterPro" id="IPR035965">
    <property type="entry name" value="PAS-like_dom_sf"/>
</dbReference>
<dbReference type="EC" id="2.7.13.3" evidence="2"/>
<evidence type="ECO:0000256" key="3">
    <source>
        <dbReference type="ARBA" id="ARBA00022553"/>
    </source>
</evidence>
<evidence type="ECO:0000256" key="5">
    <source>
        <dbReference type="ARBA" id="ARBA00022777"/>
    </source>
</evidence>
<dbReference type="SMART" id="SM00086">
    <property type="entry name" value="PAC"/>
    <property type="match status" value="2"/>
</dbReference>
<dbReference type="Gene3D" id="3.30.565.10">
    <property type="entry name" value="Histidine kinase-like ATPase, C-terminal domain"/>
    <property type="match status" value="1"/>
</dbReference>
<dbReference type="Gene3D" id="1.10.287.130">
    <property type="match status" value="1"/>
</dbReference>
<dbReference type="InterPro" id="IPR011006">
    <property type="entry name" value="CheY-like_superfamily"/>
</dbReference>
<dbReference type="InterPro" id="IPR052162">
    <property type="entry name" value="Sensor_kinase/Photoreceptor"/>
</dbReference>
<dbReference type="Pfam" id="PF02518">
    <property type="entry name" value="HATPase_c"/>
    <property type="match status" value="1"/>
</dbReference>
<name>A0ABT7SV56_9ALTE</name>
<dbReference type="SMART" id="SM00448">
    <property type="entry name" value="REC"/>
    <property type="match status" value="1"/>
</dbReference>